<dbReference type="RefSeq" id="YP_010088173.1">
    <property type="nucleotide sequence ID" value="NC_055706.1"/>
</dbReference>
<protein>
    <submittedName>
        <fullName evidence="2">Uncharacterized protein</fullName>
    </submittedName>
</protein>
<dbReference type="KEGG" id="vg:65105607"/>
<evidence type="ECO:0000313" key="2">
    <source>
        <dbReference type="EMBL" id="BAX03450.1"/>
    </source>
</evidence>
<reference evidence="2 3" key="1">
    <citation type="journal article" date="2017" name="Microbes Environ.">
        <title>Discovery and Complete Genome Sequence of a Bacteriophage from an Obligate Intracellular Symbiont of a Cellulolytic Protist in the Termite Gut.</title>
        <authorList>
            <person name="Pramono A.K."/>
            <person name="Kuwahara H."/>
            <person name="Itoh T."/>
            <person name="Toyoda A."/>
            <person name="Yamada A."/>
            <person name="Hongoh Y."/>
        </authorList>
    </citation>
    <scope>NUCLEOTIDE SEQUENCE [LARGE SCALE GENOMIC DNA]</scope>
    <source>
        <strain evidence="2">ProJPt-Bp1</strain>
    </source>
</reference>
<feature type="compositionally biased region" description="Polar residues" evidence="1">
    <location>
        <begin position="1"/>
        <end position="12"/>
    </location>
</feature>
<sequence length="425" mass="50888">MKQSNGTKQVNSRKQREEKEDTDQLDIKDANDVQWTNERIHALEKIFRAPSYSLNNYFSACREIITKETQKHLREWGTFCKWHRVASREMLSYLLQGHPIMLPETIGVIGCVRYRRSLGDMMPYYKKRIDWIETKKTGKMVYREEPAGKMFYLRIHSEIGIKHSMYRMLLKSPHGIKMMFGLQQEAMVKDEVYNLYPDISDYKIEEINDLLMPPSNRLLRSRTGWMSFLSEYPWVMKAADAIDAPYKTSAEWVYVIVKHFSEYIHNQREKPHLPLSYPFFCFNIKPSRLRMFRQRKKLKKLFEDATEVKYDSVPHYCPLMKKASLFPHPLNAIRAVYNRFSMYAQHHNKDVEDMLKVYEVDEEIIKKLKKHKHELLDIKTFTEFMAKDDNKIAMAKALFKYRYDLDVPQVLLTYTLTKFRRRKPL</sequence>
<name>A0A1V1FN09_9CAUD</name>
<dbReference type="GeneID" id="65105607"/>
<dbReference type="EMBL" id="AP017903">
    <property type="protein sequence ID" value="BAX03450.1"/>
    <property type="molecule type" value="Genomic_DNA"/>
</dbReference>
<evidence type="ECO:0000313" key="3">
    <source>
        <dbReference type="Proteomes" id="UP000222295"/>
    </source>
</evidence>
<accession>A0A1V1FN09</accession>
<dbReference type="Proteomes" id="UP000222295">
    <property type="component" value="Segment"/>
</dbReference>
<organism evidence="2 3">
    <name type="scientific">Azobacteroides phage ProJPt-Bp1</name>
    <dbReference type="NCBI Taxonomy" id="1920526"/>
    <lineage>
        <taxon>Viruses</taxon>
        <taxon>Duplodnaviria</taxon>
        <taxon>Heunggongvirae</taxon>
        <taxon>Uroviricota</taxon>
        <taxon>Caudoviricetes</taxon>
        <taxon>Crassvirales</taxon>
        <taxon>Suoliviridae</taxon>
        <taxon>Dechshavirus</taxon>
        <taxon>Dechshavirus japanensis</taxon>
    </lineage>
</organism>
<evidence type="ECO:0000256" key="1">
    <source>
        <dbReference type="SAM" id="MobiDB-lite"/>
    </source>
</evidence>
<keyword evidence="3" id="KW-1185">Reference proteome</keyword>
<proteinExistence type="predicted"/>
<feature type="region of interest" description="Disordered" evidence="1">
    <location>
        <begin position="1"/>
        <end position="25"/>
    </location>
</feature>